<name>A0A195EDS3_9HYME</name>
<reference evidence="2 3" key="1">
    <citation type="submission" date="2015-09" db="EMBL/GenBank/DDBJ databases">
        <title>Trachymyrmex cornetzi WGS genome.</title>
        <authorList>
            <person name="Nygaard S."/>
            <person name="Hu H."/>
            <person name="Boomsma J."/>
            <person name="Zhang G."/>
        </authorList>
    </citation>
    <scope>NUCLEOTIDE SEQUENCE [LARGE SCALE GENOMIC DNA]</scope>
    <source>
        <strain evidence="2">Tcor2-1</strain>
        <tissue evidence="2">Whole body</tissue>
    </source>
</reference>
<gene>
    <name evidence="2" type="ORF">ALC57_04740</name>
</gene>
<feature type="compositionally biased region" description="Basic and acidic residues" evidence="1">
    <location>
        <begin position="369"/>
        <end position="382"/>
    </location>
</feature>
<dbReference type="AlphaFoldDB" id="A0A195EDS3"/>
<accession>A0A195EDS3</accession>
<protein>
    <submittedName>
        <fullName evidence="2">Uncharacterized protein</fullName>
    </submittedName>
</protein>
<feature type="region of interest" description="Disordered" evidence="1">
    <location>
        <begin position="369"/>
        <end position="400"/>
    </location>
</feature>
<organism evidence="2 3">
    <name type="scientific">Trachymyrmex cornetzi</name>
    <dbReference type="NCBI Taxonomy" id="471704"/>
    <lineage>
        <taxon>Eukaryota</taxon>
        <taxon>Metazoa</taxon>
        <taxon>Ecdysozoa</taxon>
        <taxon>Arthropoda</taxon>
        <taxon>Hexapoda</taxon>
        <taxon>Insecta</taxon>
        <taxon>Pterygota</taxon>
        <taxon>Neoptera</taxon>
        <taxon>Endopterygota</taxon>
        <taxon>Hymenoptera</taxon>
        <taxon>Apocrita</taxon>
        <taxon>Aculeata</taxon>
        <taxon>Formicoidea</taxon>
        <taxon>Formicidae</taxon>
        <taxon>Myrmicinae</taxon>
        <taxon>Trachymyrmex</taxon>
    </lineage>
</organism>
<dbReference type="Proteomes" id="UP000078492">
    <property type="component" value="Unassembled WGS sequence"/>
</dbReference>
<sequence>MIHVDRIEGNLLTVFLTDACFQTQKTTTSREEPINQVRSSSMLVRRAYNSRSDHVCPASVRNHDFDRSYNKENSISCSCYRTRNVGEDISELGDECSGGDAVDTVPSREREEFASSDADRKNEFVKLVDPDRCDVASRSTDDSDAVRSIERIPQSSHPTSYHHCKARCRSRPCSNVDPNVNPPCDSASCEKHDKVACGDFTEDRSKEFASSSCHGTSIDLGGNAEEDIVTSDTRGRSSDVEDMWTRANTLTKSHSTHRKIVDSTWRCQCECHPREDSIPNLSRSSCDRCRDECYLRHNYYCDCSHRHCCCPQRDSLCINIKGCETRGNGISGEKAQHKSWRDQMRGENSRLYARQCYSKEYSGIIPASRERNDEECKEKKNDDDDDDDDDDNDNEDDDDSVVVINHKDSMCILAEKYKASRKWRGRRCGDRAQSGDRIGNKDECNKSLTSEIIDQPGSSLEIVNAVSHEGPRMRHSCRAAHCENCGTAAFARICGRVCGRHEPPEGEFDRLKLPLNEMAATRCCSSRPPCRRVS</sequence>
<keyword evidence="3" id="KW-1185">Reference proteome</keyword>
<evidence type="ECO:0000313" key="3">
    <source>
        <dbReference type="Proteomes" id="UP000078492"/>
    </source>
</evidence>
<evidence type="ECO:0000313" key="2">
    <source>
        <dbReference type="EMBL" id="KYN22957.1"/>
    </source>
</evidence>
<feature type="compositionally biased region" description="Acidic residues" evidence="1">
    <location>
        <begin position="383"/>
        <end position="400"/>
    </location>
</feature>
<evidence type="ECO:0000256" key="1">
    <source>
        <dbReference type="SAM" id="MobiDB-lite"/>
    </source>
</evidence>
<proteinExistence type="predicted"/>
<dbReference type="EMBL" id="KQ979074">
    <property type="protein sequence ID" value="KYN22957.1"/>
    <property type="molecule type" value="Genomic_DNA"/>
</dbReference>